<dbReference type="InterPro" id="IPR021176">
    <property type="entry name" value="Competence-induced_CoiA"/>
</dbReference>
<dbReference type="Pfam" id="PF25164">
    <property type="entry name" value="CoiA_N"/>
    <property type="match status" value="1"/>
</dbReference>
<reference evidence="4 5" key="1">
    <citation type="submission" date="2018-06" db="EMBL/GenBank/DDBJ databases">
        <title>Genomic Encyclopedia of Type Strains, Phase IV (KMG-IV): sequencing the most valuable type-strain genomes for metagenomic binning, comparative biology and taxonomic classification.</title>
        <authorList>
            <person name="Goeker M."/>
        </authorList>
    </citation>
    <scope>NUCLEOTIDE SEQUENCE [LARGE SCALE GENOMIC DNA]</scope>
    <source>
        <strain evidence="4 5">DSM 15140</strain>
    </source>
</reference>
<feature type="domain" description="Competence protein CoiA-like N-terminal" evidence="2">
    <location>
        <begin position="20"/>
        <end position="64"/>
    </location>
</feature>
<accession>A0A366E733</accession>
<dbReference type="InterPro" id="IPR057252">
    <property type="entry name" value="CoiA_C"/>
</dbReference>
<dbReference type="AlphaFoldDB" id="A0A366E733"/>
<dbReference type="Pfam" id="PF06054">
    <property type="entry name" value="CoiA_nuc"/>
    <property type="match status" value="1"/>
</dbReference>
<feature type="domain" description="Competence protein CoiA nuclease-like" evidence="1">
    <location>
        <begin position="68"/>
        <end position="223"/>
    </location>
</feature>
<evidence type="ECO:0000313" key="4">
    <source>
        <dbReference type="EMBL" id="RBO98186.1"/>
    </source>
</evidence>
<dbReference type="OrthoDB" id="3784230at2"/>
<feature type="domain" description="Competence protein CoiA C-terminal" evidence="3">
    <location>
        <begin position="234"/>
        <end position="367"/>
    </location>
</feature>
<dbReference type="RefSeq" id="WP_113868574.1">
    <property type="nucleotide sequence ID" value="NZ_BAABQN010000005.1"/>
</dbReference>
<protein>
    <submittedName>
        <fullName evidence="4">Competence CoiA-like predicted nuclease</fullName>
    </submittedName>
</protein>
<evidence type="ECO:0000259" key="2">
    <source>
        <dbReference type="Pfam" id="PF25164"/>
    </source>
</evidence>
<evidence type="ECO:0000259" key="3">
    <source>
        <dbReference type="Pfam" id="PF25166"/>
    </source>
</evidence>
<organism evidence="4 5">
    <name type="scientific">Paraliobacillus ryukyuensis</name>
    <dbReference type="NCBI Taxonomy" id="200904"/>
    <lineage>
        <taxon>Bacteria</taxon>
        <taxon>Bacillati</taxon>
        <taxon>Bacillota</taxon>
        <taxon>Bacilli</taxon>
        <taxon>Bacillales</taxon>
        <taxon>Bacillaceae</taxon>
        <taxon>Paraliobacillus</taxon>
    </lineage>
</organism>
<evidence type="ECO:0000313" key="5">
    <source>
        <dbReference type="Proteomes" id="UP000252254"/>
    </source>
</evidence>
<keyword evidence="5" id="KW-1185">Reference proteome</keyword>
<gene>
    <name evidence="4" type="ORF">DES48_10535</name>
</gene>
<dbReference type="InterPro" id="IPR057253">
    <property type="entry name" value="CoiA-like_N"/>
</dbReference>
<dbReference type="PIRSF" id="PIRSF007487">
    <property type="entry name" value="Competence-induced_CoiA_bac"/>
    <property type="match status" value="1"/>
</dbReference>
<dbReference type="STRING" id="200904.GCA_900168775_01261"/>
<evidence type="ECO:0000259" key="1">
    <source>
        <dbReference type="Pfam" id="PF06054"/>
    </source>
</evidence>
<sequence length="393" mass="46454">MLKALSSEGESYVLASLTKNQIKLLKLKKNITFYCPSCHEKVIIKSGEKRVPHFAHQASSSCAFAKGEGSYHEQGKLDLFHWFFNQGYHVELEKYLPAIKQRPDLFITSTNKKIAIEYQCAQIGAKEILTRTRGYQHLGIVPIWILGGNRLKRKQNEKLRLTSVDHYFIHQLSNHLPTAMFYYCPHTKQLAIIHNIYFTNLTYATGSIRFHPLSNIRFTNIFRLQHVSQPIYTFWIQEKKRWRLRLNQHPNSDERHWLQWLYLHRLVPSQLPSYIHLPTISQWKMTIPSWNWQSRLCIDLLMKQKTFTVRECSQFLIRYEQNANQFPLISPTHSPVLEYLNQLFYLDIVKRTTSNLYHWNTDFQPHATIEQALAADKIILSKLGKISKMKHEF</sequence>
<proteinExistence type="predicted"/>
<dbReference type="Proteomes" id="UP000252254">
    <property type="component" value="Unassembled WGS sequence"/>
</dbReference>
<dbReference type="InterPro" id="IPR010330">
    <property type="entry name" value="CoiA_nuc"/>
</dbReference>
<dbReference type="Pfam" id="PF25166">
    <property type="entry name" value="CoiA_C"/>
    <property type="match status" value="1"/>
</dbReference>
<name>A0A366E733_9BACI</name>
<comment type="caution">
    <text evidence="4">The sequence shown here is derived from an EMBL/GenBank/DDBJ whole genome shotgun (WGS) entry which is preliminary data.</text>
</comment>
<dbReference type="EMBL" id="QNRI01000005">
    <property type="protein sequence ID" value="RBO98186.1"/>
    <property type="molecule type" value="Genomic_DNA"/>
</dbReference>